<gene>
    <name evidence="2" type="ORF">GO485_03965</name>
    <name evidence="3" type="ORF">IP92_01404</name>
</gene>
<dbReference type="EMBL" id="CP046904">
    <property type="protein sequence ID" value="QGZ38287.1"/>
    <property type="molecule type" value="Genomic_DNA"/>
</dbReference>
<keyword evidence="1" id="KW-0812">Transmembrane</keyword>
<protein>
    <submittedName>
        <fullName evidence="3">Uncharacterized protein</fullName>
    </submittedName>
</protein>
<feature type="transmembrane region" description="Helical" evidence="1">
    <location>
        <begin position="118"/>
        <end position="138"/>
    </location>
</feature>
<dbReference type="AlphaFoldDB" id="A0A562Q0G2"/>
<evidence type="ECO:0000313" key="2">
    <source>
        <dbReference type="EMBL" id="QGZ38287.1"/>
    </source>
</evidence>
<evidence type="ECO:0000256" key="1">
    <source>
        <dbReference type="SAM" id="Phobius"/>
    </source>
</evidence>
<dbReference type="PROSITE" id="PS51257">
    <property type="entry name" value="PROKAR_LIPOPROTEIN"/>
    <property type="match status" value="1"/>
</dbReference>
<organism evidence="3 4">
    <name type="scientific">Pseudoduganella flava</name>
    <dbReference type="NCBI Taxonomy" id="871742"/>
    <lineage>
        <taxon>Bacteria</taxon>
        <taxon>Pseudomonadati</taxon>
        <taxon>Pseudomonadota</taxon>
        <taxon>Betaproteobacteria</taxon>
        <taxon>Burkholderiales</taxon>
        <taxon>Oxalobacteraceae</taxon>
        <taxon>Telluria group</taxon>
        <taxon>Pseudoduganella</taxon>
    </lineage>
</organism>
<feature type="transmembrane region" description="Helical" evidence="1">
    <location>
        <begin position="83"/>
        <end position="106"/>
    </location>
</feature>
<evidence type="ECO:0000313" key="3">
    <source>
        <dbReference type="EMBL" id="TWI50175.1"/>
    </source>
</evidence>
<reference evidence="3" key="2">
    <citation type="submission" date="2019-07" db="EMBL/GenBank/DDBJ databases">
        <authorList>
            <person name="Whitman W."/>
            <person name="Huntemann M."/>
            <person name="Clum A."/>
            <person name="Pillay M."/>
            <person name="Palaniappan K."/>
            <person name="Varghese N."/>
            <person name="Mikhailova N."/>
            <person name="Stamatis D."/>
            <person name="Reddy T."/>
            <person name="Daum C."/>
            <person name="Shapiro N."/>
            <person name="Ivanova N."/>
            <person name="Kyrpides N."/>
            <person name="Woyke T."/>
        </authorList>
    </citation>
    <scope>NUCLEOTIDE SEQUENCE</scope>
    <source>
        <strain evidence="3">CGMCC 1.10685</strain>
    </source>
</reference>
<name>A0A562Q0G2_9BURK</name>
<keyword evidence="5" id="KW-1185">Reference proteome</keyword>
<reference evidence="2 5" key="3">
    <citation type="submission" date="2019-12" db="EMBL/GenBank/DDBJ databases">
        <title>Draft Genome Sequences of Six Type Strains of the Genus Massilia.</title>
        <authorList>
            <person name="Miess H."/>
            <person name="Frediansyah A."/>
            <person name="Goeker M."/>
            <person name="Gross H."/>
        </authorList>
    </citation>
    <scope>NUCLEOTIDE SEQUENCE [LARGE SCALE GENOMIC DNA]</scope>
    <source>
        <strain evidence="2 5">DSM 26639</strain>
    </source>
</reference>
<dbReference type="Proteomes" id="UP000315112">
    <property type="component" value="Unassembled WGS sequence"/>
</dbReference>
<evidence type="ECO:0000313" key="5">
    <source>
        <dbReference type="Proteomes" id="UP000437862"/>
    </source>
</evidence>
<dbReference type="EMBL" id="VLKW01000002">
    <property type="protein sequence ID" value="TWI50175.1"/>
    <property type="molecule type" value="Genomic_DNA"/>
</dbReference>
<accession>A0A562Q0G2</accession>
<dbReference type="Proteomes" id="UP000437862">
    <property type="component" value="Chromosome"/>
</dbReference>
<dbReference type="RefSeq" id="WP_145873806.1">
    <property type="nucleotide sequence ID" value="NZ_CP046904.1"/>
</dbReference>
<sequence length="155" mass="15599">MKIAKALVASSILIALSGVVIHVGAMFAGLSCFTFFNAPPSVIASYEAGTWLAPVSCAVIAGLMGACGYYAASAIGLVRRPPLQRIGLATMAAVCIGRALLLPVLAVNHPELRNTFEIVAAIVWGLAGAGLAVGFVLVKAMPAHPTGGASLGQAA</sequence>
<keyword evidence="1" id="KW-1133">Transmembrane helix</keyword>
<dbReference type="OrthoDB" id="8776813at2"/>
<reference evidence="3 4" key="1">
    <citation type="journal article" date="2015" name="Stand. Genomic Sci.">
        <title>Genomic Encyclopedia of Bacterial and Archaeal Type Strains, Phase III: the genomes of soil and plant-associated and newly described type strains.</title>
        <authorList>
            <person name="Whitman W.B."/>
            <person name="Woyke T."/>
            <person name="Klenk H.P."/>
            <person name="Zhou Y."/>
            <person name="Lilburn T.G."/>
            <person name="Beck B.J."/>
            <person name="De Vos P."/>
            <person name="Vandamme P."/>
            <person name="Eisen J.A."/>
            <person name="Garrity G."/>
            <person name="Hugenholtz P."/>
            <person name="Kyrpides N.C."/>
        </authorList>
    </citation>
    <scope>NUCLEOTIDE SEQUENCE [LARGE SCALE GENOMIC DNA]</scope>
    <source>
        <strain evidence="3 4">CGMCC 1.10685</strain>
    </source>
</reference>
<proteinExistence type="predicted"/>
<keyword evidence="1" id="KW-0472">Membrane</keyword>
<feature type="transmembrane region" description="Helical" evidence="1">
    <location>
        <begin position="12"/>
        <end position="36"/>
    </location>
</feature>
<feature type="transmembrane region" description="Helical" evidence="1">
    <location>
        <begin position="48"/>
        <end position="71"/>
    </location>
</feature>
<evidence type="ECO:0000313" key="4">
    <source>
        <dbReference type="Proteomes" id="UP000315112"/>
    </source>
</evidence>